<evidence type="ECO:0000313" key="1">
    <source>
        <dbReference type="EMBL" id="CCJ82815.1"/>
    </source>
</evidence>
<keyword evidence="2" id="KW-1185">Reference proteome</keyword>
<gene>
    <name evidence="1" type="ORF">BN134_3583</name>
</gene>
<name>A0ABM9QB65_9ENTR</name>
<accession>A0ABM9QB65</accession>
<sequence length="47" mass="5134">MLSIKKSRCEAAFLCLNVMVDALRLSTLQNPLPQARAYCHSNIAQGG</sequence>
<comment type="caution">
    <text evidence="1">The sequence shown here is derived from an EMBL/GenBank/DDBJ whole genome shotgun (WGS) entry which is preliminary data.</text>
</comment>
<reference evidence="2" key="1">
    <citation type="journal article" date="2012" name="PLoS ONE">
        <title>Comparative analysis of genome sequences covering the seven cronobacter species.</title>
        <authorList>
            <person name="Joseph S."/>
            <person name="Desai P."/>
            <person name="Ji Y."/>
            <person name="Cummings C.A."/>
            <person name="Shih R."/>
            <person name="Degoricija L."/>
            <person name="Rico A."/>
            <person name="Brzoska P."/>
            <person name="Hamby S.E."/>
            <person name="Masood N."/>
            <person name="Hariri S."/>
            <person name="Sonbol H."/>
            <person name="Chuzhanova N."/>
            <person name="McClelland M."/>
            <person name="Furtado M.R."/>
            <person name="Forsythe S.J."/>
        </authorList>
    </citation>
    <scope>NUCLEOTIDE SEQUENCE [LARGE SCALE GENOMIC DNA]</scope>
    <source>
        <strain evidence="2">1210</strain>
    </source>
</reference>
<organism evidence="1 2">
    <name type="scientific">Cronobacter dublinensis 1210</name>
    <dbReference type="NCBI Taxonomy" id="1208656"/>
    <lineage>
        <taxon>Bacteria</taxon>
        <taxon>Pseudomonadati</taxon>
        <taxon>Pseudomonadota</taxon>
        <taxon>Gammaproteobacteria</taxon>
        <taxon>Enterobacterales</taxon>
        <taxon>Enterobacteriaceae</taxon>
        <taxon>Cronobacter</taxon>
    </lineage>
</organism>
<protein>
    <submittedName>
        <fullName evidence="1">Uncharacterized protein</fullName>
    </submittedName>
</protein>
<dbReference type="Proteomes" id="UP000009342">
    <property type="component" value="Unassembled WGS sequence"/>
</dbReference>
<proteinExistence type="predicted"/>
<evidence type="ECO:0000313" key="2">
    <source>
        <dbReference type="Proteomes" id="UP000009342"/>
    </source>
</evidence>
<dbReference type="EMBL" id="CAKZ01000168">
    <property type="protein sequence ID" value="CCJ82815.1"/>
    <property type="molecule type" value="Genomic_DNA"/>
</dbReference>